<sequence length="69" mass="7775">MGVKGKRLSKIKEGRRSNTPKKFYTDCVVEDSESAKQEPLAWQPGSAKAQFGVGVFHKNFFEKTFVDAH</sequence>
<accession>A0A433UVC6</accession>
<gene>
    <name evidence="1" type="ORF">DSM107003_16410</name>
</gene>
<dbReference type="Proteomes" id="UP000276103">
    <property type="component" value="Unassembled WGS sequence"/>
</dbReference>
<evidence type="ECO:0000313" key="2">
    <source>
        <dbReference type="Proteomes" id="UP000276103"/>
    </source>
</evidence>
<protein>
    <submittedName>
        <fullName evidence="1">Uncharacterized protein</fullName>
    </submittedName>
</protein>
<comment type="caution">
    <text evidence="1">The sequence shown here is derived from an EMBL/GenBank/DDBJ whole genome shotgun (WGS) entry which is preliminary data.</text>
</comment>
<dbReference type="RefSeq" id="WP_127053481.1">
    <property type="nucleotide sequence ID" value="NZ_RSCM01000004.1"/>
</dbReference>
<evidence type="ECO:0000313" key="1">
    <source>
        <dbReference type="EMBL" id="RUS97766.1"/>
    </source>
</evidence>
<dbReference type="AlphaFoldDB" id="A0A433UVC6"/>
<name>A0A433UVC6_ANAVA</name>
<reference evidence="1 2" key="1">
    <citation type="journal article" date="2019" name="Genome Biol. Evol.">
        <title>Day and night: Metabolic profiles and evolutionary relationships of six axenic non-marine cyanobacteria.</title>
        <authorList>
            <person name="Will S.E."/>
            <person name="Henke P."/>
            <person name="Boedeker C."/>
            <person name="Huang S."/>
            <person name="Brinkmann H."/>
            <person name="Rohde M."/>
            <person name="Jarek M."/>
            <person name="Friedl T."/>
            <person name="Seufert S."/>
            <person name="Schumacher M."/>
            <person name="Overmann J."/>
            <person name="Neumann-Schaal M."/>
            <person name="Petersen J."/>
        </authorList>
    </citation>
    <scope>NUCLEOTIDE SEQUENCE [LARGE SCALE GENOMIC DNA]</scope>
    <source>
        <strain evidence="1 2">SAG 1403-4b</strain>
    </source>
</reference>
<proteinExistence type="predicted"/>
<organism evidence="1 2">
    <name type="scientific">Trichormus variabilis SAG 1403-4b</name>
    <dbReference type="NCBI Taxonomy" id="447716"/>
    <lineage>
        <taxon>Bacteria</taxon>
        <taxon>Bacillati</taxon>
        <taxon>Cyanobacteriota</taxon>
        <taxon>Cyanophyceae</taxon>
        <taxon>Nostocales</taxon>
        <taxon>Nostocaceae</taxon>
        <taxon>Trichormus</taxon>
    </lineage>
</organism>
<keyword evidence="2" id="KW-1185">Reference proteome</keyword>
<dbReference type="EMBL" id="RSCM01000004">
    <property type="protein sequence ID" value="RUS97766.1"/>
    <property type="molecule type" value="Genomic_DNA"/>
</dbReference>